<evidence type="ECO:0000256" key="1">
    <source>
        <dbReference type="SAM" id="SignalP"/>
    </source>
</evidence>
<keyword evidence="1" id="KW-0732">Signal</keyword>
<name>A0AA39NDP8_ARMTA</name>
<dbReference type="RefSeq" id="XP_060335068.1">
    <property type="nucleotide sequence ID" value="XM_060480124.1"/>
</dbReference>
<dbReference type="Proteomes" id="UP001175211">
    <property type="component" value="Unassembled WGS sequence"/>
</dbReference>
<keyword evidence="3" id="KW-1185">Reference proteome</keyword>
<organism evidence="2 3">
    <name type="scientific">Armillaria tabescens</name>
    <name type="common">Ringless honey mushroom</name>
    <name type="synonym">Agaricus tabescens</name>
    <dbReference type="NCBI Taxonomy" id="1929756"/>
    <lineage>
        <taxon>Eukaryota</taxon>
        <taxon>Fungi</taxon>
        <taxon>Dikarya</taxon>
        <taxon>Basidiomycota</taxon>
        <taxon>Agaricomycotina</taxon>
        <taxon>Agaricomycetes</taxon>
        <taxon>Agaricomycetidae</taxon>
        <taxon>Agaricales</taxon>
        <taxon>Marasmiineae</taxon>
        <taxon>Physalacriaceae</taxon>
        <taxon>Desarmillaria</taxon>
    </lineage>
</organism>
<dbReference type="Pfam" id="PF11327">
    <property type="entry name" value="Egh16-like"/>
    <property type="match status" value="1"/>
</dbReference>
<accession>A0AA39NDP8</accession>
<dbReference type="EMBL" id="JAUEPS010000007">
    <property type="protein sequence ID" value="KAK0463758.1"/>
    <property type="molecule type" value="Genomic_DNA"/>
</dbReference>
<gene>
    <name evidence="2" type="ORF">EV420DRAFT_1745271</name>
</gene>
<protein>
    <submittedName>
        <fullName evidence="2">Uncharacterized protein</fullName>
    </submittedName>
</protein>
<feature type="chain" id="PRO_5041450245" evidence="1">
    <location>
        <begin position="23"/>
        <end position="280"/>
    </location>
</feature>
<comment type="caution">
    <text evidence="2">The sequence shown here is derived from an EMBL/GenBank/DDBJ whole genome shotgun (WGS) entry which is preliminary data.</text>
</comment>
<proteinExistence type="predicted"/>
<dbReference type="InterPro" id="IPR021476">
    <property type="entry name" value="Egh16-like"/>
</dbReference>
<sequence>MSKFAILSAFVLLCAQLPGGLASPAMMKRQGHEQGPVDPPAAPTKPIEARQAVVTSVVGGVTSVVGGVTSVVGGVTSIIGGILADEPVATATAVLDRRDGVAISVGGDITFDGHFTVDTDAAASKIVEARQAVVTTVIGVLGDESTAIPAATASAVVDANAISVRQNADGAGPYSCDLDTGCSKVVEARQVDASASVSAAVPVATAELEARQGMVVSVGGGVAGANFGGLFTVQSSALPAAKTVTSVVGGVTSVVGGVTTVIGGVTSVLGKAVPTPPVQH</sequence>
<dbReference type="AlphaFoldDB" id="A0AA39NDP8"/>
<feature type="signal peptide" evidence="1">
    <location>
        <begin position="1"/>
        <end position="22"/>
    </location>
</feature>
<dbReference type="GeneID" id="85363672"/>
<evidence type="ECO:0000313" key="2">
    <source>
        <dbReference type="EMBL" id="KAK0463758.1"/>
    </source>
</evidence>
<evidence type="ECO:0000313" key="3">
    <source>
        <dbReference type="Proteomes" id="UP001175211"/>
    </source>
</evidence>
<reference evidence="2" key="1">
    <citation type="submission" date="2023-06" db="EMBL/GenBank/DDBJ databases">
        <authorList>
            <consortium name="Lawrence Berkeley National Laboratory"/>
            <person name="Ahrendt S."/>
            <person name="Sahu N."/>
            <person name="Indic B."/>
            <person name="Wong-Bajracharya J."/>
            <person name="Merenyi Z."/>
            <person name="Ke H.-M."/>
            <person name="Monk M."/>
            <person name="Kocsube S."/>
            <person name="Drula E."/>
            <person name="Lipzen A."/>
            <person name="Balint B."/>
            <person name="Henrissat B."/>
            <person name="Andreopoulos B."/>
            <person name="Martin F.M."/>
            <person name="Harder C.B."/>
            <person name="Rigling D."/>
            <person name="Ford K.L."/>
            <person name="Foster G.D."/>
            <person name="Pangilinan J."/>
            <person name="Papanicolaou A."/>
            <person name="Barry K."/>
            <person name="LaButti K."/>
            <person name="Viragh M."/>
            <person name="Koriabine M."/>
            <person name="Yan M."/>
            <person name="Riley R."/>
            <person name="Champramary S."/>
            <person name="Plett K.L."/>
            <person name="Tsai I.J."/>
            <person name="Slot J."/>
            <person name="Sipos G."/>
            <person name="Plett J."/>
            <person name="Nagy L.G."/>
            <person name="Grigoriev I.V."/>
        </authorList>
    </citation>
    <scope>NUCLEOTIDE SEQUENCE</scope>
    <source>
        <strain evidence="2">CCBAS 213</strain>
    </source>
</reference>